<dbReference type="KEGG" id="lcre:Pla8534_37910"/>
<keyword evidence="2" id="KW-1185">Reference proteome</keyword>
<dbReference type="InterPro" id="IPR000801">
    <property type="entry name" value="Esterase-like"/>
</dbReference>
<proteinExistence type="predicted"/>
<dbReference type="InterPro" id="IPR050583">
    <property type="entry name" value="Mycobacterial_A85_antigen"/>
</dbReference>
<dbReference type="SUPFAM" id="SSF53474">
    <property type="entry name" value="alpha/beta-Hydrolases"/>
    <property type="match status" value="1"/>
</dbReference>
<sequence length="251" mass="28870">MNRTGKWTVEKIAGHDCDIYEPSVRNPQGYVVLYLHGVHLQSLTDKTAFIEQFEKHGLPCIAPHTQRSWWTDIQLDEFDPQLTAEQHILKNVLPFIRERMGADSSKLALLGTSMGGQGALRLAYKHPQLFPVTAAISPAVDYYKRFYDPDDETISQMYDDPEAARQDSATLHIHPLNWPRHQFFCCCLTDDRWWDSVDRLRMKLYSLGIPHTCELETAGGGHSFEYYSLMAPRAIDFIVTSLKNERLRIIT</sequence>
<accession>A0A518DVV9</accession>
<dbReference type="AlphaFoldDB" id="A0A518DVV9"/>
<dbReference type="Proteomes" id="UP000317648">
    <property type="component" value="Chromosome"/>
</dbReference>
<name>A0A518DVV9_9BACT</name>
<dbReference type="EMBL" id="CP036433">
    <property type="protein sequence ID" value="QDU95972.1"/>
    <property type="molecule type" value="Genomic_DNA"/>
</dbReference>
<dbReference type="OrthoDB" id="9784036at2"/>
<dbReference type="RefSeq" id="WP_145054649.1">
    <property type="nucleotide sequence ID" value="NZ_CP036433.1"/>
</dbReference>
<evidence type="ECO:0000313" key="1">
    <source>
        <dbReference type="EMBL" id="QDU95972.1"/>
    </source>
</evidence>
<dbReference type="Pfam" id="PF00756">
    <property type="entry name" value="Esterase"/>
    <property type="match status" value="1"/>
</dbReference>
<dbReference type="InterPro" id="IPR029058">
    <property type="entry name" value="AB_hydrolase_fold"/>
</dbReference>
<gene>
    <name evidence="1" type="ORF">Pla8534_37910</name>
</gene>
<dbReference type="Gene3D" id="3.40.50.1820">
    <property type="entry name" value="alpha/beta hydrolase"/>
    <property type="match status" value="1"/>
</dbReference>
<organism evidence="1 2">
    <name type="scientific">Lignipirellula cremea</name>
    <dbReference type="NCBI Taxonomy" id="2528010"/>
    <lineage>
        <taxon>Bacteria</taxon>
        <taxon>Pseudomonadati</taxon>
        <taxon>Planctomycetota</taxon>
        <taxon>Planctomycetia</taxon>
        <taxon>Pirellulales</taxon>
        <taxon>Pirellulaceae</taxon>
        <taxon>Lignipirellula</taxon>
    </lineage>
</organism>
<dbReference type="PANTHER" id="PTHR48098">
    <property type="entry name" value="ENTEROCHELIN ESTERASE-RELATED"/>
    <property type="match status" value="1"/>
</dbReference>
<reference evidence="1 2" key="1">
    <citation type="submission" date="2019-02" db="EMBL/GenBank/DDBJ databases">
        <title>Deep-cultivation of Planctomycetes and their phenomic and genomic characterization uncovers novel biology.</title>
        <authorList>
            <person name="Wiegand S."/>
            <person name="Jogler M."/>
            <person name="Boedeker C."/>
            <person name="Pinto D."/>
            <person name="Vollmers J."/>
            <person name="Rivas-Marin E."/>
            <person name="Kohn T."/>
            <person name="Peeters S.H."/>
            <person name="Heuer A."/>
            <person name="Rast P."/>
            <person name="Oberbeckmann S."/>
            <person name="Bunk B."/>
            <person name="Jeske O."/>
            <person name="Meyerdierks A."/>
            <person name="Storesund J.E."/>
            <person name="Kallscheuer N."/>
            <person name="Luecker S."/>
            <person name="Lage O.M."/>
            <person name="Pohl T."/>
            <person name="Merkel B.J."/>
            <person name="Hornburger P."/>
            <person name="Mueller R.-W."/>
            <person name="Bruemmer F."/>
            <person name="Labrenz M."/>
            <person name="Spormann A.M."/>
            <person name="Op den Camp H."/>
            <person name="Overmann J."/>
            <person name="Amann R."/>
            <person name="Jetten M.S.M."/>
            <person name="Mascher T."/>
            <person name="Medema M.H."/>
            <person name="Devos D.P."/>
            <person name="Kaster A.-K."/>
            <person name="Ovreas L."/>
            <person name="Rohde M."/>
            <person name="Galperin M.Y."/>
            <person name="Jogler C."/>
        </authorList>
    </citation>
    <scope>NUCLEOTIDE SEQUENCE [LARGE SCALE GENOMIC DNA]</scope>
    <source>
        <strain evidence="1 2">Pla85_3_4</strain>
    </source>
</reference>
<evidence type="ECO:0000313" key="2">
    <source>
        <dbReference type="Proteomes" id="UP000317648"/>
    </source>
</evidence>
<protein>
    <submittedName>
        <fullName evidence="1">Esterase</fullName>
    </submittedName>
</protein>